<name>A0AAV4LXE6_BABCB</name>
<evidence type="ECO:0000313" key="2">
    <source>
        <dbReference type="EMBL" id="GIX63806.1"/>
    </source>
</evidence>
<evidence type="ECO:0000256" key="1">
    <source>
        <dbReference type="SAM" id="MobiDB-lite"/>
    </source>
</evidence>
<protein>
    <submittedName>
        <fullName evidence="2">Ankycorbin-like isoform X1, putative</fullName>
    </submittedName>
</protein>
<keyword evidence="3" id="KW-1185">Reference proteome</keyword>
<proteinExistence type="predicted"/>
<comment type="caution">
    <text evidence="2">The sequence shown here is derived from an EMBL/GenBank/DDBJ whole genome shotgun (WGS) entry which is preliminary data.</text>
</comment>
<dbReference type="AlphaFoldDB" id="A0AAV4LXE6"/>
<evidence type="ECO:0000313" key="3">
    <source>
        <dbReference type="Proteomes" id="UP001497744"/>
    </source>
</evidence>
<dbReference type="GeneID" id="94195287"/>
<dbReference type="Proteomes" id="UP001497744">
    <property type="component" value="Unassembled WGS sequence"/>
</dbReference>
<reference evidence="2 3" key="1">
    <citation type="submission" date="2021-06" db="EMBL/GenBank/DDBJ databases">
        <title>Genome sequence of Babesia caballi.</title>
        <authorList>
            <person name="Yamagishi J."/>
            <person name="Kidaka T."/>
            <person name="Ochi A."/>
        </authorList>
    </citation>
    <scope>NUCLEOTIDE SEQUENCE [LARGE SCALE GENOMIC DNA]</scope>
    <source>
        <strain evidence="2">USDA-D6B2</strain>
    </source>
</reference>
<feature type="region of interest" description="Disordered" evidence="1">
    <location>
        <begin position="311"/>
        <end position="333"/>
    </location>
</feature>
<dbReference type="RefSeq" id="XP_067715875.1">
    <property type="nucleotide sequence ID" value="XM_067859774.1"/>
</dbReference>
<dbReference type="EMBL" id="BPLF01000002">
    <property type="protein sequence ID" value="GIX63806.1"/>
    <property type="molecule type" value="Genomic_DNA"/>
</dbReference>
<sequence>MSATSCIVSRYGSNCLSLKKMNLNMAIQPSEKKASHKRPYSQLAHKTTERTRGTMGMELAQSVMSQSDAIIVVHVHERDERPEGLLLHAMPEQVRHHEVQPLHVPHLRVEERVGHQYPPQDDPPVPRVEPQRGVRPAYVQGYGQRGLLAEHEIGDGHFDSLYRDLLLQQLYHVPVDSCLTEHCRLAALEPPIVKAGAPVALNVPGLCIMPDLTGMLDALSDLRLDVEGPDGNAQLLSRVADAAAALSDFVSDASEETALLAEFKQQHESICRQREVALREATASLDKARRELEELQLTRDSLADELRQLKASAEASSGEPPGKAGQPTAGTGDAGIAAVSEQQELKDQLCQLRTSEEQMVFELQALKHKLQLLEETAEAHRSSRDDIVERDRLLYEFLTSSLNVSVVSNKDSQVQLAFLSESEDRNSQTWSCVSVNAETCDSETRECLWEAIEKTFTRGSAATSTSTTAVTARQANNPAVPPCVSQRTVEVIPSFQPKGT</sequence>
<organism evidence="2 3">
    <name type="scientific">Babesia caballi</name>
    <dbReference type="NCBI Taxonomy" id="5871"/>
    <lineage>
        <taxon>Eukaryota</taxon>
        <taxon>Sar</taxon>
        <taxon>Alveolata</taxon>
        <taxon>Apicomplexa</taxon>
        <taxon>Aconoidasida</taxon>
        <taxon>Piroplasmida</taxon>
        <taxon>Babesiidae</taxon>
        <taxon>Babesia</taxon>
    </lineage>
</organism>
<feature type="region of interest" description="Disordered" evidence="1">
    <location>
        <begin position="30"/>
        <end position="50"/>
    </location>
</feature>
<gene>
    <name evidence="2" type="ORF">BcabD6B2_32410</name>
</gene>
<accession>A0AAV4LXE6</accession>